<dbReference type="GO" id="GO:0003824">
    <property type="term" value="F:catalytic activity"/>
    <property type="evidence" value="ECO:0007669"/>
    <property type="project" value="UniProtKB-ARBA"/>
</dbReference>
<sequence length="231" mass="24620">MNDPVTFVLLHGAASDSWYWHLVAPGLRAAGHDVVAVDLPCEDEEAGLDAYTEAVVAAVGDRTRVVLVAQSLAGLVAPLVAARLPERVAMVVMVAAMVPAPGESGGRWWSATGQGEAQRALDLAEGRDPDAPGDPVVTYLHDVPEEIAAASAHHTRGQTGRVLDDPWPLPAWPAVPTRFLLCRDDRLFPADFLRALVRSRLGITPDELPCGHLPALARPAELTRALLSYVA</sequence>
<gene>
    <name evidence="2" type="ORF">EDD29_6680</name>
</gene>
<dbReference type="Gene3D" id="3.40.50.1820">
    <property type="entry name" value="alpha/beta hydrolase"/>
    <property type="match status" value="1"/>
</dbReference>
<protein>
    <submittedName>
        <fullName evidence="2">Pimeloyl-ACP methyl ester carboxylesterase</fullName>
    </submittedName>
</protein>
<dbReference type="RefSeq" id="WP_123668159.1">
    <property type="nucleotide sequence ID" value="NZ_RJKE01000001.1"/>
</dbReference>
<comment type="caution">
    <text evidence="2">The sequence shown here is derived from an EMBL/GenBank/DDBJ whole genome shotgun (WGS) entry which is preliminary data.</text>
</comment>
<dbReference type="OrthoDB" id="9773549at2"/>
<name>A0A3N1D636_9ACTN</name>
<dbReference type="Proteomes" id="UP000272400">
    <property type="component" value="Unassembled WGS sequence"/>
</dbReference>
<dbReference type="PANTHER" id="PTHR37017:SF11">
    <property type="entry name" value="ESTERASE_LIPASE_THIOESTERASE DOMAIN-CONTAINING PROTEIN"/>
    <property type="match status" value="1"/>
</dbReference>
<dbReference type="Pfam" id="PF12697">
    <property type="entry name" value="Abhydrolase_6"/>
    <property type="match status" value="1"/>
</dbReference>
<dbReference type="InterPro" id="IPR000073">
    <property type="entry name" value="AB_hydrolase_1"/>
</dbReference>
<dbReference type="InterPro" id="IPR029058">
    <property type="entry name" value="AB_hydrolase_fold"/>
</dbReference>
<dbReference type="InterPro" id="IPR052897">
    <property type="entry name" value="Sec-Metab_Biosynth_Hydrolase"/>
</dbReference>
<evidence type="ECO:0000259" key="1">
    <source>
        <dbReference type="Pfam" id="PF12697"/>
    </source>
</evidence>
<proteinExistence type="predicted"/>
<organism evidence="2 3">
    <name type="scientific">Actinocorallia herbida</name>
    <dbReference type="NCBI Taxonomy" id="58109"/>
    <lineage>
        <taxon>Bacteria</taxon>
        <taxon>Bacillati</taxon>
        <taxon>Actinomycetota</taxon>
        <taxon>Actinomycetes</taxon>
        <taxon>Streptosporangiales</taxon>
        <taxon>Thermomonosporaceae</taxon>
        <taxon>Actinocorallia</taxon>
    </lineage>
</organism>
<evidence type="ECO:0000313" key="3">
    <source>
        <dbReference type="Proteomes" id="UP000272400"/>
    </source>
</evidence>
<keyword evidence="3" id="KW-1185">Reference proteome</keyword>
<dbReference type="PANTHER" id="PTHR37017">
    <property type="entry name" value="AB HYDROLASE-1 DOMAIN-CONTAINING PROTEIN-RELATED"/>
    <property type="match status" value="1"/>
</dbReference>
<reference evidence="2 3" key="1">
    <citation type="submission" date="2018-11" db="EMBL/GenBank/DDBJ databases">
        <title>Sequencing the genomes of 1000 actinobacteria strains.</title>
        <authorList>
            <person name="Klenk H.-P."/>
        </authorList>
    </citation>
    <scope>NUCLEOTIDE SEQUENCE [LARGE SCALE GENOMIC DNA]</scope>
    <source>
        <strain evidence="2 3">DSM 44254</strain>
    </source>
</reference>
<dbReference type="SUPFAM" id="SSF53474">
    <property type="entry name" value="alpha/beta-Hydrolases"/>
    <property type="match status" value="1"/>
</dbReference>
<evidence type="ECO:0000313" key="2">
    <source>
        <dbReference type="EMBL" id="ROO88993.1"/>
    </source>
</evidence>
<dbReference type="EMBL" id="RJKE01000001">
    <property type="protein sequence ID" value="ROO88993.1"/>
    <property type="molecule type" value="Genomic_DNA"/>
</dbReference>
<accession>A0A3N1D636</accession>
<dbReference type="AlphaFoldDB" id="A0A3N1D636"/>
<feature type="domain" description="AB hydrolase-1" evidence="1">
    <location>
        <begin position="7"/>
        <end position="223"/>
    </location>
</feature>